<dbReference type="EMBL" id="JAMSHJ010000005">
    <property type="protein sequence ID" value="KAI5413981.1"/>
    <property type="molecule type" value="Genomic_DNA"/>
</dbReference>
<accession>A0A9D4X4D3</accession>
<dbReference type="AlphaFoldDB" id="A0A9D4X4D3"/>
<proteinExistence type="inferred from homology"/>
<dbReference type="InterPro" id="IPR005061">
    <property type="entry name" value="Ist1"/>
</dbReference>
<feature type="region of interest" description="Disordered" evidence="2">
    <location>
        <begin position="235"/>
        <end position="376"/>
    </location>
</feature>
<sequence length="453" mass="52264">SLYDTSFSFSSSLTNFSSSINKPYLVPLHLHLHLQISLIFHLRHLEENSIHAKMFEGLLKPKNYTKCKTNLKLIKTRLETIRKKRTAVQRFLKKDLADLLRNSLDYNAYGRAEGLLVEQNMSACYELIAKFVECVSGHVREICKHEDCPDECKEAIPSLVYAAARFSDLPELRELRSLFSEKYGNSLEPHVNEEFIERLKRNPPSKEMKIQLLHELAQEFSIDWDMKSLEQRLYSPPLSRQEKEKPKDDEQNDSDNTSPKIDDVWWSVQRSTSTSTDSETTITDTSSQEGQKACSSSLENVSDDNEETEVKKPFTSKFAPPPYIRENKFESNLNKTTSESPTAEKPKPRSVRRRPLKPPPNENTVKDFSKTGDGFEEKMVDELLMHYSEKQPPYESDKEQNKRPIKSISQRDMSKVETLQGRGRTTSLVPEMLRTKTTRHVHPSLPEYDDLSA</sequence>
<dbReference type="Gramene" id="Psat05G0821800-T1">
    <property type="protein sequence ID" value="KAI5413981.1"/>
    <property type="gene ID" value="KIW84_058218"/>
</dbReference>
<feature type="non-terminal residue" evidence="3">
    <location>
        <position position="453"/>
    </location>
</feature>
<feature type="compositionally biased region" description="Basic and acidic residues" evidence="2">
    <location>
        <begin position="240"/>
        <end position="249"/>
    </location>
</feature>
<feature type="non-terminal residue" evidence="3">
    <location>
        <position position="1"/>
    </location>
</feature>
<feature type="region of interest" description="Disordered" evidence="2">
    <location>
        <begin position="388"/>
        <end position="453"/>
    </location>
</feature>
<feature type="compositionally biased region" description="Low complexity" evidence="2">
    <location>
        <begin position="271"/>
        <end position="287"/>
    </location>
</feature>
<dbReference type="FunFam" id="1.20.1260.60:FF:000002">
    <property type="entry name" value="Vacuolar protein sorting-associated protein IST1"/>
    <property type="match status" value="1"/>
</dbReference>
<dbReference type="Proteomes" id="UP001058974">
    <property type="component" value="Chromosome 5"/>
</dbReference>
<reference evidence="3 4" key="1">
    <citation type="journal article" date="2022" name="Nat. Genet.">
        <title>Improved pea reference genome and pan-genome highlight genomic features and evolutionary characteristics.</title>
        <authorList>
            <person name="Yang T."/>
            <person name="Liu R."/>
            <person name="Luo Y."/>
            <person name="Hu S."/>
            <person name="Wang D."/>
            <person name="Wang C."/>
            <person name="Pandey M.K."/>
            <person name="Ge S."/>
            <person name="Xu Q."/>
            <person name="Li N."/>
            <person name="Li G."/>
            <person name="Huang Y."/>
            <person name="Saxena R.K."/>
            <person name="Ji Y."/>
            <person name="Li M."/>
            <person name="Yan X."/>
            <person name="He Y."/>
            <person name="Liu Y."/>
            <person name="Wang X."/>
            <person name="Xiang C."/>
            <person name="Varshney R.K."/>
            <person name="Ding H."/>
            <person name="Gao S."/>
            <person name="Zong X."/>
        </authorList>
    </citation>
    <scope>NUCLEOTIDE SEQUENCE [LARGE SCALE GENOMIC DNA]</scope>
    <source>
        <strain evidence="3 4">cv. Zhongwan 6</strain>
    </source>
</reference>
<comment type="similarity">
    <text evidence="1">Belongs to the IST1 family.</text>
</comment>
<organism evidence="3 4">
    <name type="scientific">Pisum sativum</name>
    <name type="common">Garden pea</name>
    <name type="synonym">Lathyrus oleraceus</name>
    <dbReference type="NCBI Taxonomy" id="3888"/>
    <lineage>
        <taxon>Eukaryota</taxon>
        <taxon>Viridiplantae</taxon>
        <taxon>Streptophyta</taxon>
        <taxon>Embryophyta</taxon>
        <taxon>Tracheophyta</taxon>
        <taxon>Spermatophyta</taxon>
        <taxon>Magnoliopsida</taxon>
        <taxon>eudicotyledons</taxon>
        <taxon>Gunneridae</taxon>
        <taxon>Pentapetalae</taxon>
        <taxon>rosids</taxon>
        <taxon>fabids</taxon>
        <taxon>Fabales</taxon>
        <taxon>Fabaceae</taxon>
        <taxon>Papilionoideae</taxon>
        <taxon>50 kb inversion clade</taxon>
        <taxon>NPAAA clade</taxon>
        <taxon>Hologalegina</taxon>
        <taxon>IRL clade</taxon>
        <taxon>Fabeae</taxon>
        <taxon>Lathyrus</taxon>
    </lineage>
</organism>
<dbReference type="InterPro" id="IPR042277">
    <property type="entry name" value="IST1-like"/>
</dbReference>
<evidence type="ECO:0000256" key="1">
    <source>
        <dbReference type="ARBA" id="ARBA00005536"/>
    </source>
</evidence>
<keyword evidence="4" id="KW-1185">Reference proteome</keyword>
<feature type="compositionally biased region" description="Polar residues" evidence="2">
    <location>
        <begin position="330"/>
        <end position="341"/>
    </location>
</feature>
<dbReference type="PANTHER" id="PTHR12161:SF46">
    <property type="entry name" value="VACUOLAR PROTEIN SORTING-ASSOCIATED PROTEIN IST1-RELATED"/>
    <property type="match status" value="1"/>
</dbReference>
<dbReference type="GO" id="GO:0015031">
    <property type="term" value="P:protein transport"/>
    <property type="evidence" value="ECO:0007669"/>
    <property type="project" value="InterPro"/>
</dbReference>
<evidence type="ECO:0000313" key="3">
    <source>
        <dbReference type="EMBL" id="KAI5413981.1"/>
    </source>
</evidence>
<evidence type="ECO:0000313" key="4">
    <source>
        <dbReference type="Proteomes" id="UP001058974"/>
    </source>
</evidence>
<feature type="compositionally biased region" description="Polar residues" evidence="2">
    <location>
        <begin position="288"/>
        <end position="300"/>
    </location>
</feature>
<dbReference type="Pfam" id="PF03398">
    <property type="entry name" value="Ist1"/>
    <property type="match status" value="1"/>
</dbReference>
<evidence type="ECO:0008006" key="5">
    <source>
        <dbReference type="Google" id="ProtNLM"/>
    </source>
</evidence>
<protein>
    <recommendedName>
        <fullName evidence="5">Regulator of Vps4 activity in the MVB pathway protein</fullName>
    </recommendedName>
</protein>
<comment type="caution">
    <text evidence="3">The sequence shown here is derived from an EMBL/GenBank/DDBJ whole genome shotgun (WGS) entry which is preliminary data.</text>
</comment>
<feature type="compositionally biased region" description="Basic and acidic residues" evidence="2">
    <location>
        <begin position="364"/>
        <end position="376"/>
    </location>
</feature>
<gene>
    <name evidence="3" type="ORF">KIW84_058218</name>
</gene>
<dbReference type="Gene3D" id="1.20.1260.60">
    <property type="entry name" value="Vacuolar protein sorting-associated protein Ist1"/>
    <property type="match status" value="1"/>
</dbReference>
<evidence type="ECO:0000256" key="2">
    <source>
        <dbReference type="SAM" id="MobiDB-lite"/>
    </source>
</evidence>
<name>A0A9D4X4D3_PEA</name>
<dbReference type="PANTHER" id="PTHR12161">
    <property type="entry name" value="IST1 FAMILY MEMBER"/>
    <property type="match status" value="1"/>
</dbReference>